<dbReference type="Proteomes" id="UP000058925">
    <property type="component" value="Chromosome"/>
</dbReference>
<sequence>MTKKGSTNLSKTKVKEKSDELFINSPKGTKLFQFTKKVRRIAKRHPHLYSLYLMKFAVYYRLKMQEFKMHAEIERKKIILEIIEQTE</sequence>
<dbReference type="KEGG" id="taa:NMY3_02829"/>
<proteinExistence type="predicted"/>
<gene>
    <name evidence="1" type="ORF">NMY3_02829</name>
</gene>
<name>A0A654LZX7_9ARCH</name>
<keyword evidence="2" id="KW-1185">Reference proteome</keyword>
<dbReference type="RefSeq" id="WP_196816178.1">
    <property type="nucleotide sequence ID" value="NZ_CP012850.1"/>
</dbReference>
<evidence type="ECO:0000313" key="2">
    <source>
        <dbReference type="Proteomes" id="UP000058925"/>
    </source>
</evidence>
<accession>A0A654LZX7</accession>
<protein>
    <submittedName>
        <fullName evidence="1">Uncharacterized protein</fullName>
    </submittedName>
</protein>
<dbReference type="AlphaFoldDB" id="A0A654LZX7"/>
<organism evidence="1 2">
    <name type="scientific">Candidatus Nitrosocosmicus oleophilus</name>
    <dbReference type="NCBI Taxonomy" id="1353260"/>
    <lineage>
        <taxon>Archaea</taxon>
        <taxon>Nitrososphaerota</taxon>
        <taxon>Nitrososphaeria</taxon>
        <taxon>Nitrososphaerales</taxon>
        <taxon>Nitrososphaeraceae</taxon>
        <taxon>Candidatus Nitrosocosmicus</taxon>
    </lineage>
</organism>
<dbReference type="EMBL" id="CP012850">
    <property type="protein sequence ID" value="ALI37018.1"/>
    <property type="molecule type" value="Genomic_DNA"/>
</dbReference>
<reference evidence="2" key="1">
    <citation type="submission" date="2015-10" db="EMBL/GenBank/DDBJ databases">
        <title>Niche specialization of a soil ammonia-oxidizing archaeon, Candidatus Nitrosocosmicus oleophilus.</title>
        <authorList>
            <person name="Jung M.-Y."/>
            <person name="Rhee S.-K."/>
        </authorList>
    </citation>
    <scope>NUCLEOTIDE SEQUENCE [LARGE SCALE GENOMIC DNA]</scope>
    <source>
        <strain evidence="2">MY3</strain>
    </source>
</reference>
<dbReference type="GeneID" id="60422727"/>
<evidence type="ECO:0000313" key="1">
    <source>
        <dbReference type="EMBL" id="ALI37018.1"/>
    </source>
</evidence>